<comment type="caution">
    <text evidence="2">The sequence shown here is derived from an EMBL/GenBank/DDBJ whole genome shotgun (WGS) entry which is preliminary data.</text>
</comment>
<organism evidence="2 3">
    <name type="scientific">Pleurodeles waltl</name>
    <name type="common">Iberian ribbed newt</name>
    <dbReference type="NCBI Taxonomy" id="8319"/>
    <lineage>
        <taxon>Eukaryota</taxon>
        <taxon>Metazoa</taxon>
        <taxon>Chordata</taxon>
        <taxon>Craniata</taxon>
        <taxon>Vertebrata</taxon>
        <taxon>Euteleostomi</taxon>
        <taxon>Amphibia</taxon>
        <taxon>Batrachia</taxon>
        <taxon>Caudata</taxon>
        <taxon>Salamandroidea</taxon>
        <taxon>Salamandridae</taxon>
        <taxon>Pleurodelinae</taxon>
        <taxon>Pleurodeles</taxon>
    </lineage>
</organism>
<name>A0AAV7Q8H6_PLEWA</name>
<sequence>MTTVPRRKTAYLHRTVGMSAHQCLQETTQLQLRWLSKGTGADDAARKLPTMTQGTRGEEFNCPLRSIPSSSPI</sequence>
<reference evidence="2" key="1">
    <citation type="journal article" date="2022" name="bioRxiv">
        <title>Sequencing and chromosome-scale assembly of the giantPleurodeles waltlgenome.</title>
        <authorList>
            <person name="Brown T."/>
            <person name="Elewa A."/>
            <person name="Iarovenko S."/>
            <person name="Subramanian E."/>
            <person name="Araus A.J."/>
            <person name="Petzold A."/>
            <person name="Susuki M."/>
            <person name="Suzuki K.-i.T."/>
            <person name="Hayashi T."/>
            <person name="Toyoda A."/>
            <person name="Oliveira C."/>
            <person name="Osipova E."/>
            <person name="Leigh N.D."/>
            <person name="Simon A."/>
            <person name="Yun M.H."/>
        </authorList>
    </citation>
    <scope>NUCLEOTIDE SEQUENCE</scope>
    <source>
        <strain evidence="2">20211129_DDA</strain>
        <tissue evidence="2">Liver</tissue>
    </source>
</reference>
<dbReference type="AlphaFoldDB" id="A0AAV7Q8H6"/>
<keyword evidence="3" id="KW-1185">Reference proteome</keyword>
<dbReference type="EMBL" id="JANPWB010000010">
    <property type="protein sequence ID" value="KAJ1136851.1"/>
    <property type="molecule type" value="Genomic_DNA"/>
</dbReference>
<accession>A0AAV7Q8H6</accession>
<evidence type="ECO:0000256" key="1">
    <source>
        <dbReference type="SAM" id="MobiDB-lite"/>
    </source>
</evidence>
<evidence type="ECO:0000313" key="3">
    <source>
        <dbReference type="Proteomes" id="UP001066276"/>
    </source>
</evidence>
<proteinExistence type="predicted"/>
<evidence type="ECO:0000313" key="2">
    <source>
        <dbReference type="EMBL" id="KAJ1136851.1"/>
    </source>
</evidence>
<dbReference type="Proteomes" id="UP001066276">
    <property type="component" value="Chromosome 6"/>
</dbReference>
<gene>
    <name evidence="2" type="ORF">NDU88_003265</name>
</gene>
<protein>
    <submittedName>
        <fullName evidence="2">Uncharacterized protein</fullName>
    </submittedName>
</protein>
<feature type="region of interest" description="Disordered" evidence="1">
    <location>
        <begin position="50"/>
        <end position="73"/>
    </location>
</feature>